<dbReference type="Proteomes" id="UP000325415">
    <property type="component" value="Unassembled WGS sequence"/>
</dbReference>
<dbReference type="GO" id="GO:0005524">
    <property type="term" value="F:ATP binding"/>
    <property type="evidence" value="ECO:0007669"/>
    <property type="project" value="UniProtKB-KW"/>
</dbReference>
<dbReference type="Gene3D" id="3.40.50.300">
    <property type="entry name" value="P-loop containing nucleotide triphosphate hydrolases"/>
    <property type="match status" value="1"/>
</dbReference>
<dbReference type="InterPro" id="IPR027417">
    <property type="entry name" value="P-loop_NTPase"/>
</dbReference>
<dbReference type="RefSeq" id="WP_152580920.1">
    <property type="nucleotide sequence ID" value="NZ_JALCCS010000001.1"/>
</dbReference>
<dbReference type="Pfam" id="PF00005">
    <property type="entry name" value="ABC_tran"/>
    <property type="match status" value="1"/>
</dbReference>
<dbReference type="PROSITE" id="PS50893">
    <property type="entry name" value="ABC_TRANSPORTER_2"/>
    <property type="match status" value="1"/>
</dbReference>
<dbReference type="InterPro" id="IPR050166">
    <property type="entry name" value="ABC_transporter_ATP-bind"/>
</dbReference>
<keyword evidence="2" id="KW-0547">Nucleotide-binding</keyword>
<evidence type="ECO:0000256" key="1">
    <source>
        <dbReference type="ARBA" id="ARBA00022448"/>
    </source>
</evidence>
<comment type="caution">
    <text evidence="5">The sequence shown here is derived from an EMBL/GenBank/DDBJ whole genome shotgun (WGS) entry which is preliminary data.</text>
</comment>
<name>A0A5N6S323_9BIFI</name>
<dbReference type="AlphaFoldDB" id="A0A5N6S323"/>
<protein>
    <submittedName>
        <fullName evidence="5">ATP-binding cassette domain-containing protein</fullName>
    </submittedName>
</protein>
<dbReference type="InterPro" id="IPR003593">
    <property type="entry name" value="AAA+_ATPase"/>
</dbReference>
<feature type="domain" description="ABC transporter" evidence="4">
    <location>
        <begin position="44"/>
        <end position="255"/>
    </location>
</feature>
<dbReference type="GeneID" id="78127354"/>
<evidence type="ECO:0000256" key="2">
    <source>
        <dbReference type="ARBA" id="ARBA00022741"/>
    </source>
</evidence>
<keyword evidence="6" id="KW-1185">Reference proteome</keyword>
<sequence>MTIPATQPNTGQPLIAQLGEVCELPPAAPALAPIDSQPRRQPQVTGAKVGHRFAQGPWLFRDLDFALQAGETVGLCGPSGSGKSTLLSLIAGFETPAAGNINRQHVSRIRWVFQNPHGIARRTAIDHVVQPLLGQGFNRVQAEDQALAIMSVFHLASVAAREFRELSGGEAQRLMLARAIASKPDLLLVDEPTAQLDQRTASDVDHTLAGLAQEDAIVVIATHDPNTRAACTRIIDLAWRDSPTVDGTQPERTSI</sequence>
<dbReference type="SMART" id="SM00382">
    <property type="entry name" value="AAA"/>
    <property type="match status" value="1"/>
</dbReference>
<evidence type="ECO:0000259" key="4">
    <source>
        <dbReference type="PROSITE" id="PS50893"/>
    </source>
</evidence>
<keyword evidence="1" id="KW-0813">Transport</keyword>
<dbReference type="PROSITE" id="PS00211">
    <property type="entry name" value="ABC_TRANSPORTER_1"/>
    <property type="match status" value="1"/>
</dbReference>
<dbReference type="SUPFAM" id="SSF52540">
    <property type="entry name" value="P-loop containing nucleoside triphosphate hydrolases"/>
    <property type="match status" value="1"/>
</dbReference>
<dbReference type="EMBL" id="QDAG01000006">
    <property type="protein sequence ID" value="KAE8128059.1"/>
    <property type="molecule type" value="Genomic_DNA"/>
</dbReference>
<keyword evidence="3 5" id="KW-0067">ATP-binding</keyword>
<evidence type="ECO:0000256" key="3">
    <source>
        <dbReference type="ARBA" id="ARBA00022840"/>
    </source>
</evidence>
<dbReference type="PANTHER" id="PTHR42788:SF19">
    <property type="entry name" value="ALIPHATIC SULFONATES IMPORT ATP-BINDING PROTEIN SSUB 2"/>
    <property type="match status" value="1"/>
</dbReference>
<accession>A0A5N6S323</accession>
<dbReference type="InterPro" id="IPR003439">
    <property type="entry name" value="ABC_transporter-like_ATP-bd"/>
</dbReference>
<reference evidence="5 6" key="1">
    <citation type="submission" date="2018-04" db="EMBL/GenBank/DDBJ databases">
        <authorList>
            <person name="Eckel V.P."/>
            <person name="Vogel R.F."/>
        </authorList>
    </citation>
    <scope>NUCLEOTIDE SEQUENCE [LARGE SCALE GENOMIC DNA]</scope>
    <source>
        <strain evidence="6">TMW 2.1764</strain>
    </source>
</reference>
<evidence type="ECO:0000313" key="6">
    <source>
        <dbReference type="Proteomes" id="UP000325415"/>
    </source>
</evidence>
<gene>
    <name evidence="5" type="ORF">DDE84_06620</name>
</gene>
<dbReference type="GO" id="GO:0016887">
    <property type="term" value="F:ATP hydrolysis activity"/>
    <property type="evidence" value="ECO:0007669"/>
    <property type="project" value="InterPro"/>
</dbReference>
<dbReference type="InterPro" id="IPR017871">
    <property type="entry name" value="ABC_transporter-like_CS"/>
</dbReference>
<organism evidence="5 6">
    <name type="scientific">Bifidobacterium tibiigranuli</name>
    <dbReference type="NCBI Taxonomy" id="2172043"/>
    <lineage>
        <taxon>Bacteria</taxon>
        <taxon>Bacillati</taxon>
        <taxon>Actinomycetota</taxon>
        <taxon>Actinomycetes</taxon>
        <taxon>Bifidobacteriales</taxon>
        <taxon>Bifidobacteriaceae</taxon>
        <taxon>Bifidobacterium</taxon>
    </lineage>
</organism>
<dbReference type="OrthoDB" id="4425833at2"/>
<evidence type="ECO:0000313" key="5">
    <source>
        <dbReference type="EMBL" id="KAE8128059.1"/>
    </source>
</evidence>
<proteinExistence type="predicted"/>
<dbReference type="PANTHER" id="PTHR42788">
    <property type="entry name" value="TAURINE IMPORT ATP-BINDING PROTEIN-RELATED"/>
    <property type="match status" value="1"/>
</dbReference>